<feature type="region of interest" description="Disordered" evidence="1">
    <location>
        <begin position="1"/>
        <end position="47"/>
    </location>
</feature>
<keyword evidence="2" id="KW-1133">Transmembrane helix</keyword>
<evidence type="ECO:0000256" key="1">
    <source>
        <dbReference type="SAM" id="MobiDB-lite"/>
    </source>
</evidence>
<reference evidence="3 4" key="1">
    <citation type="journal article" date="2019" name="Nat. Ecol. Evol.">
        <title>Megaphylogeny resolves global patterns of mushroom evolution.</title>
        <authorList>
            <person name="Varga T."/>
            <person name="Krizsan K."/>
            <person name="Foldi C."/>
            <person name="Dima B."/>
            <person name="Sanchez-Garcia M."/>
            <person name="Sanchez-Ramirez S."/>
            <person name="Szollosi G.J."/>
            <person name="Szarkandi J.G."/>
            <person name="Papp V."/>
            <person name="Albert L."/>
            <person name="Andreopoulos W."/>
            <person name="Angelini C."/>
            <person name="Antonin V."/>
            <person name="Barry K.W."/>
            <person name="Bougher N.L."/>
            <person name="Buchanan P."/>
            <person name="Buyck B."/>
            <person name="Bense V."/>
            <person name="Catcheside P."/>
            <person name="Chovatia M."/>
            <person name="Cooper J."/>
            <person name="Damon W."/>
            <person name="Desjardin D."/>
            <person name="Finy P."/>
            <person name="Geml J."/>
            <person name="Haridas S."/>
            <person name="Hughes K."/>
            <person name="Justo A."/>
            <person name="Karasinski D."/>
            <person name="Kautmanova I."/>
            <person name="Kiss B."/>
            <person name="Kocsube S."/>
            <person name="Kotiranta H."/>
            <person name="LaButti K.M."/>
            <person name="Lechner B.E."/>
            <person name="Liimatainen K."/>
            <person name="Lipzen A."/>
            <person name="Lukacs Z."/>
            <person name="Mihaltcheva S."/>
            <person name="Morgado L.N."/>
            <person name="Niskanen T."/>
            <person name="Noordeloos M.E."/>
            <person name="Ohm R.A."/>
            <person name="Ortiz-Santana B."/>
            <person name="Ovrebo C."/>
            <person name="Racz N."/>
            <person name="Riley R."/>
            <person name="Savchenko A."/>
            <person name="Shiryaev A."/>
            <person name="Soop K."/>
            <person name="Spirin V."/>
            <person name="Szebenyi C."/>
            <person name="Tomsovsky M."/>
            <person name="Tulloss R.E."/>
            <person name="Uehling J."/>
            <person name="Grigoriev I.V."/>
            <person name="Vagvolgyi C."/>
            <person name="Papp T."/>
            <person name="Martin F.M."/>
            <person name="Miettinen O."/>
            <person name="Hibbett D.S."/>
            <person name="Nagy L.G."/>
        </authorList>
    </citation>
    <scope>NUCLEOTIDE SEQUENCE [LARGE SCALE GENOMIC DNA]</scope>
    <source>
        <strain evidence="3 4">OMC1185</strain>
    </source>
</reference>
<gene>
    <name evidence="3" type="ORF">OE88DRAFT_1653610</name>
</gene>
<keyword evidence="4" id="KW-1185">Reference proteome</keyword>
<organism evidence="3 4">
    <name type="scientific">Heliocybe sulcata</name>
    <dbReference type="NCBI Taxonomy" id="5364"/>
    <lineage>
        <taxon>Eukaryota</taxon>
        <taxon>Fungi</taxon>
        <taxon>Dikarya</taxon>
        <taxon>Basidiomycota</taxon>
        <taxon>Agaricomycotina</taxon>
        <taxon>Agaricomycetes</taxon>
        <taxon>Gloeophyllales</taxon>
        <taxon>Gloeophyllaceae</taxon>
        <taxon>Heliocybe</taxon>
    </lineage>
</organism>
<proteinExistence type="predicted"/>
<evidence type="ECO:0000256" key="2">
    <source>
        <dbReference type="SAM" id="Phobius"/>
    </source>
</evidence>
<sequence>MPSDLHVPLLPLSSRSDDFDDDSQLDSDTDTLIPNRQPKSFGRSSPKSFHLSAPLLLIPIPRRWRRPRAHSRLILIFVLAFASTFLIVPLFIHVITAPAFPTKIPSPYDDIAIVSLASSLSRLRKTLPYTLRTLHAQSVRPREIRIYLPEREEQDVLQLRIEGSLGKEFESERVKLYFVADQGPGTKFLPLLAEHLTASHYDPSSLHYLSQPLIILDDDHLYSPSLVSTLLLTHFATTPNSPFNPLPLSNSSEEYAFQNMTGAALGLRGQRIRPSLRWANPYYANGRYTVHGWQIDEAYRTGYLTANAGYLILPSYFLPPTMLPPTAPHPPSSPYPAHAAILNYTGAPPSAHLVDDMWINGHLSLTHHPRLILPLPASPPSLALDQVFSSKLLTSNMKKSGVSRQEANDAMIHYFRGAWEEEGGVWFREDEEEQEGTDQGEREEGQRKRKGAEDPVWSSWWRRNILNRVWALGLVWRSFVTGFPEGDPS</sequence>
<keyword evidence="2" id="KW-0472">Membrane</keyword>
<evidence type="ECO:0000313" key="4">
    <source>
        <dbReference type="Proteomes" id="UP000305948"/>
    </source>
</evidence>
<protein>
    <submittedName>
        <fullName evidence="3">Uncharacterized protein</fullName>
    </submittedName>
</protein>
<accession>A0A5C3NCI3</accession>
<feature type="region of interest" description="Disordered" evidence="1">
    <location>
        <begin position="429"/>
        <end position="452"/>
    </location>
</feature>
<dbReference type="OrthoDB" id="414863at2759"/>
<dbReference type="Proteomes" id="UP000305948">
    <property type="component" value="Unassembled WGS sequence"/>
</dbReference>
<name>A0A5C3NCI3_9AGAM</name>
<keyword evidence="2" id="KW-0812">Transmembrane</keyword>
<feature type="compositionally biased region" description="Acidic residues" evidence="1">
    <location>
        <begin position="429"/>
        <end position="438"/>
    </location>
</feature>
<evidence type="ECO:0000313" key="3">
    <source>
        <dbReference type="EMBL" id="TFK55002.1"/>
    </source>
</evidence>
<dbReference type="AlphaFoldDB" id="A0A5C3NCI3"/>
<dbReference type="EMBL" id="ML213505">
    <property type="protein sequence ID" value="TFK55002.1"/>
    <property type="molecule type" value="Genomic_DNA"/>
</dbReference>
<feature type="compositionally biased region" description="Acidic residues" evidence="1">
    <location>
        <begin position="18"/>
        <end position="29"/>
    </location>
</feature>
<feature type="transmembrane region" description="Helical" evidence="2">
    <location>
        <begin position="73"/>
        <end position="95"/>
    </location>
</feature>